<dbReference type="CDD" id="cd04901">
    <property type="entry name" value="ACT_3PGDH"/>
    <property type="match status" value="1"/>
</dbReference>
<evidence type="ECO:0000256" key="5">
    <source>
        <dbReference type="ARBA" id="ARBA00013143"/>
    </source>
</evidence>
<dbReference type="Pfam" id="PF12710">
    <property type="entry name" value="HAD"/>
    <property type="match status" value="1"/>
</dbReference>
<dbReference type="InterPro" id="IPR045865">
    <property type="entry name" value="ACT-like_dom_sf"/>
</dbReference>
<protein>
    <recommendedName>
        <fullName evidence="6">D-3-phosphoglycerate dehydrogenase</fullName>
        <ecNumber evidence="4">1.1.1.399</ecNumber>
        <ecNumber evidence="5">1.1.1.95</ecNumber>
    </recommendedName>
    <alternativeName>
        <fullName evidence="11">2-oxoglutarate reductase</fullName>
    </alternativeName>
</protein>
<keyword evidence="14" id="KW-0175">Coiled coil</keyword>
<dbReference type="GO" id="GO:0047545">
    <property type="term" value="F:(S)-2-hydroxyglutarate dehydrogenase activity"/>
    <property type="evidence" value="ECO:0007669"/>
    <property type="project" value="UniProtKB-ARBA"/>
</dbReference>
<keyword evidence="9" id="KW-0520">NAD</keyword>
<evidence type="ECO:0000313" key="16">
    <source>
        <dbReference type="EMBL" id="KGE88729.1"/>
    </source>
</evidence>
<comment type="pathway">
    <text evidence="2">Amino-acid biosynthesis; L-serine biosynthesis; L-serine from 3-phospho-D-glycerate: step 1/3.</text>
</comment>
<accession>A0A098S827</accession>
<dbReference type="Gene3D" id="3.30.70.260">
    <property type="match status" value="1"/>
</dbReference>
<dbReference type="SUPFAM" id="SSF52283">
    <property type="entry name" value="Formate/glycerate dehydrogenase catalytic domain-like"/>
    <property type="match status" value="1"/>
</dbReference>
<proteinExistence type="inferred from homology"/>
<evidence type="ECO:0000313" key="17">
    <source>
        <dbReference type="Proteomes" id="UP000029736"/>
    </source>
</evidence>
<evidence type="ECO:0000256" key="13">
    <source>
        <dbReference type="ARBA" id="ARBA00048731"/>
    </source>
</evidence>
<dbReference type="InterPro" id="IPR006140">
    <property type="entry name" value="D-isomer_DH_NAD-bd"/>
</dbReference>
<dbReference type="Gene3D" id="3.40.50.720">
    <property type="entry name" value="NAD(P)-binding Rossmann-like Domain"/>
    <property type="match status" value="2"/>
</dbReference>
<dbReference type="NCBIfam" id="NF008759">
    <property type="entry name" value="PRK11790.1"/>
    <property type="match status" value="1"/>
</dbReference>
<evidence type="ECO:0000256" key="1">
    <source>
        <dbReference type="ARBA" id="ARBA00003800"/>
    </source>
</evidence>
<dbReference type="InterPro" id="IPR054480">
    <property type="entry name" value="AHAS_small-like_ACT"/>
</dbReference>
<dbReference type="Pfam" id="PF02826">
    <property type="entry name" value="2-Hacid_dh_C"/>
    <property type="match status" value="1"/>
</dbReference>
<organism evidence="16 17">
    <name type="scientific">Phaeodactylibacter xiamenensis</name>
    <dbReference type="NCBI Taxonomy" id="1524460"/>
    <lineage>
        <taxon>Bacteria</taxon>
        <taxon>Pseudomonadati</taxon>
        <taxon>Bacteroidota</taxon>
        <taxon>Saprospiria</taxon>
        <taxon>Saprospirales</taxon>
        <taxon>Haliscomenobacteraceae</taxon>
        <taxon>Phaeodactylibacter</taxon>
    </lineage>
</organism>
<evidence type="ECO:0000256" key="11">
    <source>
        <dbReference type="ARBA" id="ARBA00030455"/>
    </source>
</evidence>
<dbReference type="Pfam" id="PF00389">
    <property type="entry name" value="2-Hacid_dh"/>
    <property type="match status" value="1"/>
</dbReference>
<dbReference type="NCBIfam" id="TIGR01488">
    <property type="entry name" value="HAD-SF-IB"/>
    <property type="match status" value="1"/>
</dbReference>
<comment type="similarity">
    <text evidence="3">Belongs to the D-isomer specific 2-hydroxyacid dehydrogenase family.</text>
</comment>
<evidence type="ECO:0000256" key="2">
    <source>
        <dbReference type="ARBA" id="ARBA00005216"/>
    </source>
</evidence>
<evidence type="ECO:0000256" key="12">
    <source>
        <dbReference type="ARBA" id="ARBA00048126"/>
    </source>
</evidence>
<dbReference type="InterPro" id="IPR050857">
    <property type="entry name" value="D-2-hydroxyacid_DH"/>
</dbReference>
<dbReference type="SUPFAM" id="SSF55021">
    <property type="entry name" value="ACT-like"/>
    <property type="match status" value="1"/>
</dbReference>
<dbReference type="PANTHER" id="PTHR42789">
    <property type="entry name" value="D-ISOMER SPECIFIC 2-HYDROXYACID DEHYDROGENASE FAMILY PROTEIN (AFU_ORTHOLOGUE AFUA_6G10090)"/>
    <property type="match status" value="1"/>
</dbReference>
<evidence type="ECO:0000256" key="7">
    <source>
        <dbReference type="ARBA" id="ARBA00022605"/>
    </source>
</evidence>
<dbReference type="PANTHER" id="PTHR42789:SF1">
    <property type="entry name" value="D-ISOMER SPECIFIC 2-HYDROXYACID DEHYDROGENASE FAMILY PROTEIN (AFU_ORTHOLOGUE AFUA_6G10090)"/>
    <property type="match status" value="1"/>
</dbReference>
<keyword evidence="7" id="KW-0028">Amino-acid biosynthesis</keyword>
<dbReference type="Gene3D" id="1.10.150.210">
    <property type="entry name" value="Phosphoserine phosphatase, domain 2"/>
    <property type="match status" value="1"/>
</dbReference>
<dbReference type="OrthoDB" id="1522997at2"/>
<dbReference type="SUPFAM" id="SSF51735">
    <property type="entry name" value="NAD(P)-binding Rossmann-fold domains"/>
    <property type="match status" value="1"/>
</dbReference>
<dbReference type="Gene3D" id="3.40.50.1000">
    <property type="entry name" value="HAD superfamily/HAD-like"/>
    <property type="match status" value="1"/>
</dbReference>
<keyword evidence="10" id="KW-0718">Serine biosynthesis</keyword>
<dbReference type="GO" id="GO:0051287">
    <property type="term" value="F:NAD binding"/>
    <property type="evidence" value="ECO:0007669"/>
    <property type="project" value="InterPro"/>
</dbReference>
<evidence type="ECO:0000256" key="4">
    <source>
        <dbReference type="ARBA" id="ARBA00013001"/>
    </source>
</evidence>
<evidence type="ECO:0000256" key="3">
    <source>
        <dbReference type="ARBA" id="ARBA00005854"/>
    </source>
</evidence>
<evidence type="ECO:0000256" key="10">
    <source>
        <dbReference type="ARBA" id="ARBA00023299"/>
    </source>
</evidence>
<dbReference type="RefSeq" id="WP_044218600.1">
    <property type="nucleotide sequence ID" value="NZ_JBKAGJ010000018.1"/>
</dbReference>
<dbReference type="CDD" id="cd12176">
    <property type="entry name" value="PGDH_3"/>
    <property type="match status" value="1"/>
</dbReference>
<dbReference type="EC" id="1.1.1.399" evidence="4"/>
<dbReference type="PROSITE" id="PS00671">
    <property type="entry name" value="D_2_HYDROXYACID_DH_3"/>
    <property type="match status" value="1"/>
</dbReference>
<feature type="coiled-coil region" evidence="14">
    <location>
        <begin position="57"/>
        <end position="84"/>
    </location>
</feature>
<comment type="catalytic activity">
    <reaction evidence="12">
        <text>(R)-2-hydroxyglutarate + NAD(+) = 2-oxoglutarate + NADH + H(+)</text>
        <dbReference type="Rhea" id="RHEA:49612"/>
        <dbReference type="ChEBI" id="CHEBI:15378"/>
        <dbReference type="ChEBI" id="CHEBI:15801"/>
        <dbReference type="ChEBI" id="CHEBI:16810"/>
        <dbReference type="ChEBI" id="CHEBI:57540"/>
        <dbReference type="ChEBI" id="CHEBI:57945"/>
        <dbReference type="EC" id="1.1.1.399"/>
    </reaction>
</comment>
<dbReference type="InterPro" id="IPR036412">
    <property type="entry name" value="HAD-like_sf"/>
</dbReference>
<keyword evidence="8" id="KW-0560">Oxidoreductase</keyword>
<dbReference type="SUPFAM" id="SSF56784">
    <property type="entry name" value="HAD-like"/>
    <property type="match status" value="1"/>
</dbReference>
<evidence type="ECO:0000256" key="8">
    <source>
        <dbReference type="ARBA" id="ARBA00023002"/>
    </source>
</evidence>
<feature type="domain" description="ACT" evidence="15">
    <location>
        <begin position="561"/>
        <end position="630"/>
    </location>
</feature>
<sequence>MIKPINLIIDFDSTFTRVEALDVLAEIVLEGDPRQSFVLDKIQDITNKGMDGSLDFRASLEQRLDLLQADRRDIEELAERLKGQISRSFLRNQEYFKSLRESIFIVSNGFTDFIKPVVAHYGLNPDRVIANEFIYDEAGRIIDFNKDNPLSRNGGKSEVIKQLDLKGDVYVIGDGANDLEIRKAGYANKFYLFTENVEREKVMAEADHIAPNLDEILYELKMSRSLSYPKNRIKVLLLEGVHPQAVELFEKEGYQVEYMTSSLSEDELCEKITDVNVIGIRSKTHITEKVIKSAKRLINVAAFCIGTNQIDLDACTRHGVAVFNAPYSNTRSVVELAIAEIIMLVRNLPDKARAMHNGKWEKSAAGAQEVRSKKLGIVGYGNIGAQLSVVAEAMGMDVYYYDLEEKLALGNATKCDSMEELLGLVDVVTLHVDGRPENNNIFGAKQFDMMKDGAIFINLARGKVVDVKALRENILSGKLKGCAVDVFPREPKSNDEPFESELMGLPNTILTPHIGGSTAEAQENIGSFVPNKVIQYINTGSTAGSVNFPNLQLQPVHHAHRLLHIHHNVPKVLAHIDQILAKHNINILSQYLKTNEQIGYVITDVDRAYDDDLLEELKQIEPTIWFRVLY</sequence>
<dbReference type="EMBL" id="JPOS01000018">
    <property type="protein sequence ID" value="KGE88729.1"/>
    <property type="molecule type" value="Genomic_DNA"/>
</dbReference>
<dbReference type="InterPro" id="IPR029753">
    <property type="entry name" value="D-isomer_DH_CS"/>
</dbReference>
<reference evidence="16 17" key="1">
    <citation type="journal article" date="2014" name="Int. J. Syst. Evol. Microbiol.">
        <title>Phaeodactylibacter xiamenensis gen. nov., sp. nov., a member of the family Saprospiraceae isolated from the marine alga Phaeodactylum tricornutum.</title>
        <authorList>
            <person name="Chen Z.Jr."/>
            <person name="Lei X."/>
            <person name="Lai Q."/>
            <person name="Li Y."/>
            <person name="Zhang B."/>
            <person name="Zhang J."/>
            <person name="Zhang H."/>
            <person name="Yang L."/>
            <person name="Zheng W."/>
            <person name="Tian Y."/>
            <person name="Yu Z."/>
            <person name="Xu H.Jr."/>
            <person name="Zheng T."/>
        </authorList>
    </citation>
    <scope>NUCLEOTIDE SEQUENCE [LARGE SCALE GENOMIC DNA]</scope>
    <source>
        <strain evidence="16 17">KD52</strain>
    </source>
</reference>
<name>A0A098S827_9BACT</name>
<dbReference type="InterPro" id="IPR006139">
    <property type="entry name" value="D-isomer_2_OHA_DH_cat_dom"/>
</dbReference>
<comment type="catalytic activity">
    <reaction evidence="13">
        <text>(2R)-3-phosphoglycerate + NAD(+) = 3-phosphooxypyruvate + NADH + H(+)</text>
        <dbReference type="Rhea" id="RHEA:12641"/>
        <dbReference type="ChEBI" id="CHEBI:15378"/>
        <dbReference type="ChEBI" id="CHEBI:18110"/>
        <dbReference type="ChEBI" id="CHEBI:57540"/>
        <dbReference type="ChEBI" id="CHEBI:57945"/>
        <dbReference type="ChEBI" id="CHEBI:58272"/>
        <dbReference type="EC" id="1.1.1.95"/>
    </reaction>
</comment>
<comment type="function">
    <text evidence="1">Catalyzes the reversible oxidation of 3-phospho-D-glycerate to 3-phosphonooxypyruvate, the first step of the phosphorylated L-serine biosynthesis pathway. Also catalyzes the reversible oxidation of 2-hydroxyglutarate to 2-oxoglutarate.</text>
</comment>
<dbReference type="InterPro" id="IPR029752">
    <property type="entry name" value="D-isomer_DH_CS1"/>
</dbReference>
<dbReference type="InterPro" id="IPR002912">
    <property type="entry name" value="ACT_dom"/>
</dbReference>
<evidence type="ECO:0000259" key="15">
    <source>
        <dbReference type="PROSITE" id="PS51671"/>
    </source>
</evidence>
<dbReference type="Pfam" id="PF22629">
    <property type="entry name" value="ACT_AHAS_ss"/>
    <property type="match status" value="1"/>
</dbReference>
<dbReference type="FunFam" id="3.40.50.720:FF:000041">
    <property type="entry name" value="D-3-phosphoglycerate dehydrogenase"/>
    <property type="match status" value="1"/>
</dbReference>
<dbReference type="PROSITE" id="PS51671">
    <property type="entry name" value="ACT"/>
    <property type="match status" value="1"/>
</dbReference>
<dbReference type="STRING" id="1524460.IX84_08745"/>
<evidence type="ECO:0000256" key="9">
    <source>
        <dbReference type="ARBA" id="ARBA00023027"/>
    </source>
</evidence>
<dbReference type="PROSITE" id="PS00065">
    <property type="entry name" value="D_2_HYDROXYACID_DH_1"/>
    <property type="match status" value="1"/>
</dbReference>
<dbReference type="UniPathway" id="UPA00135">
    <property type="reaction ID" value="UER00196"/>
</dbReference>
<evidence type="ECO:0000256" key="14">
    <source>
        <dbReference type="SAM" id="Coils"/>
    </source>
</evidence>
<dbReference type="EC" id="1.1.1.95" evidence="5"/>
<keyword evidence="17" id="KW-1185">Reference proteome</keyword>
<dbReference type="InterPro" id="IPR023214">
    <property type="entry name" value="HAD_sf"/>
</dbReference>
<dbReference type="GO" id="GO:0006564">
    <property type="term" value="P:L-serine biosynthetic process"/>
    <property type="evidence" value="ECO:0007669"/>
    <property type="project" value="UniProtKB-KW"/>
</dbReference>
<dbReference type="Proteomes" id="UP000029736">
    <property type="component" value="Unassembled WGS sequence"/>
</dbReference>
<comment type="caution">
    <text evidence="16">The sequence shown here is derived from an EMBL/GenBank/DDBJ whole genome shotgun (WGS) entry which is preliminary data.</text>
</comment>
<evidence type="ECO:0000256" key="6">
    <source>
        <dbReference type="ARBA" id="ARBA00021582"/>
    </source>
</evidence>
<dbReference type="GO" id="GO:0004617">
    <property type="term" value="F:phosphoglycerate dehydrogenase activity"/>
    <property type="evidence" value="ECO:0007669"/>
    <property type="project" value="UniProtKB-EC"/>
</dbReference>
<gene>
    <name evidence="16" type="ORF">IX84_08745</name>
</gene>
<dbReference type="InterPro" id="IPR036291">
    <property type="entry name" value="NAD(P)-bd_dom_sf"/>
</dbReference>
<dbReference type="AlphaFoldDB" id="A0A098S827"/>